<keyword evidence="6 7" id="KW-0472">Membrane</keyword>
<dbReference type="PROSITE" id="PS51257">
    <property type="entry name" value="PROKAR_LIPOPROTEIN"/>
    <property type="match status" value="1"/>
</dbReference>
<reference evidence="10" key="1">
    <citation type="journal article" date="2009" name="BMC Genomics">
        <title>Evidence for niche adaptation in the genome of the bovine pathogen Streptococcus uberis.</title>
        <authorList>
            <person name="Ward P.N."/>
            <person name="Holden M.T.G."/>
            <person name="Leigh J.A."/>
            <person name="Lennard N."/>
            <person name="Bignell A."/>
            <person name="Barron A."/>
            <person name="Clark L."/>
            <person name="Quail M.A."/>
            <person name="Woodward J."/>
            <person name="Barrell B.G."/>
            <person name="Egan S.A."/>
            <person name="Field T.R."/>
            <person name="Maskell D."/>
            <person name="Kehoe M."/>
            <person name="Dowson C.G."/>
            <person name="Chanter N."/>
            <person name="Whatmore A.M."/>
            <person name="Bentley S.D."/>
            <person name="Parkhill J."/>
        </authorList>
    </citation>
    <scope>NUCLEOTIDE SEQUENCE [LARGE SCALE GENOMIC DNA]</scope>
    <source>
        <strain evidence="10">ATCC BAA-854 / 0140J</strain>
    </source>
</reference>
<dbReference type="InterPro" id="IPR017850">
    <property type="entry name" value="Alkaline_phosphatase_core_sf"/>
</dbReference>
<dbReference type="InterPro" id="IPR000917">
    <property type="entry name" value="Sulfatase_N"/>
</dbReference>
<evidence type="ECO:0000313" key="9">
    <source>
        <dbReference type="EMBL" id="CAR41607.1"/>
    </source>
</evidence>
<dbReference type="KEGG" id="sub:SUB0701"/>
<evidence type="ECO:0000259" key="8">
    <source>
        <dbReference type="Pfam" id="PF00884"/>
    </source>
</evidence>
<dbReference type="Proteomes" id="UP000000449">
    <property type="component" value="Chromosome"/>
</dbReference>
<feature type="transmembrane region" description="Helical" evidence="7">
    <location>
        <begin position="202"/>
        <end position="221"/>
    </location>
</feature>
<gene>
    <name evidence="9" type="ordered locus">SUB0701</name>
</gene>
<dbReference type="SUPFAM" id="SSF53649">
    <property type="entry name" value="Alkaline phosphatase-like"/>
    <property type="match status" value="1"/>
</dbReference>
<evidence type="ECO:0000256" key="2">
    <source>
        <dbReference type="ARBA" id="ARBA00004936"/>
    </source>
</evidence>
<keyword evidence="5 7" id="KW-1133">Transmembrane helix</keyword>
<feature type="transmembrane region" description="Helical" evidence="7">
    <location>
        <begin position="44"/>
        <end position="69"/>
    </location>
</feature>
<dbReference type="OrthoDB" id="243547at2"/>
<dbReference type="GO" id="GO:0005886">
    <property type="term" value="C:plasma membrane"/>
    <property type="evidence" value="ECO:0007669"/>
    <property type="project" value="UniProtKB-SubCell"/>
</dbReference>
<dbReference type="InterPro" id="IPR050448">
    <property type="entry name" value="OpgB/LTA_synthase_biosynth"/>
</dbReference>
<dbReference type="PANTHER" id="PTHR47371">
    <property type="entry name" value="LIPOTEICHOIC ACID SYNTHASE"/>
    <property type="match status" value="1"/>
</dbReference>
<dbReference type="RefSeq" id="WP_012658218.1">
    <property type="nucleotide sequence ID" value="NC_012004.1"/>
</dbReference>
<feature type="transmembrane region" description="Helical" evidence="7">
    <location>
        <begin position="76"/>
        <end position="95"/>
    </location>
</feature>
<proteinExistence type="predicted"/>
<evidence type="ECO:0000313" key="10">
    <source>
        <dbReference type="Proteomes" id="UP000000449"/>
    </source>
</evidence>
<keyword evidence="10" id="KW-1185">Reference proteome</keyword>
<name>B9DU30_STRU0</name>
<keyword evidence="4 7" id="KW-0812">Transmembrane</keyword>
<feature type="transmembrane region" description="Helical" evidence="7">
    <location>
        <begin position="12"/>
        <end position="32"/>
    </location>
</feature>
<feature type="transmembrane region" description="Helical" evidence="7">
    <location>
        <begin position="372"/>
        <end position="393"/>
    </location>
</feature>
<protein>
    <submittedName>
        <fullName evidence="9">Membrane protein</fullName>
    </submittedName>
</protein>
<dbReference type="EMBL" id="AM946015">
    <property type="protein sequence ID" value="CAR41607.1"/>
    <property type="molecule type" value="Genomic_DNA"/>
</dbReference>
<dbReference type="AlphaFoldDB" id="B9DU30"/>
<dbReference type="Gene3D" id="3.40.720.10">
    <property type="entry name" value="Alkaline Phosphatase, subunit A"/>
    <property type="match status" value="1"/>
</dbReference>
<dbReference type="Pfam" id="PF00884">
    <property type="entry name" value="Sulfatase"/>
    <property type="match status" value="1"/>
</dbReference>
<evidence type="ECO:0000256" key="3">
    <source>
        <dbReference type="ARBA" id="ARBA00022475"/>
    </source>
</evidence>
<evidence type="ECO:0000256" key="1">
    <source>
        <dbReference type="ARBA" id="ARBA00004651"/>
    </source>
</evidence>
<organism evidence="9 10">
    <name type="scientific">Streptococcus uberis (strain ATCC BAA-854 / 0140J)</name>
    <dbReference type="NCBI Taxonomy" id="218495"/>
    <lineage>
        <taxon>Bacteria</taxon>
        <taxon>Bacillati</taxon>
        <taxon>Bacillota</taxon>
        <taxon>Bacilli</taxon>
        <taxon>Lactobacillales</taxon>
        <taxon>Streptococcaceae</taxon>
        <taxon>Streptococcus</taxon>
    </lineage>
</organism>
<dbReference type="STRING" id="218495.SUB0701"/>
<feature type="domain" description="Sulfatase N-terminal" evidence="8">
    <location>
        <begin position="480"/>
        <end position="757"/>
    </location>
</feature>
<evidence type="ECO:0000256" key="4">
    <source>
        <dbReference type="ARBA" id="ARBA00022692"/>
    </source>
</evidence>
<accession>B9DU30</accession>
<dbReference type="eggNOG" id="COG1368">
    <property type="taxonomic scope" value="Bacteria"/>
</dbReference>
<evidence type="ECO:0000256" key="6">
    <source>
        <dbReference type="ARBA" id="ARBA00023136"/>
    </source>
</evidence>
<feature type="transmembrane region" description="Helical" evidence="7">
    <location>
        <begin position="227"/>
        <end position="249"/>
    </location>
</feature>
<evidence type="ECO:0000256" key="5">
    <source>
        <dbReference type="ARBA" id="ARBA00022989"/>
    </source>
</evidence>
<feature type="transmembrane region" description="Helical" evidence="7">
    <location>
        <begin position="290"/>
        <end position="310"/>
    </location>
</feature>
<feature type="transmembrane region" description="Helical" evidence="7">
    <location>
        <begin position="261"/>
        <end position="284"/>
    </location>
</feature>
<feature type="transmembrane region" description="Helical" evidence="7">
    <location>
        <begin position="115"/>
        <end position="138"/>
    </location>
</feature>
<comment type="subcellular location">
    <subcellularLocation>
        <location evidence="1">Cell membrane</location>
        <topology evidence="1">Multi-pass membrane protein</topology>
    </subcellularLocation>
</comment>
<evidence type="ECO:0000256" key="7">
    <source>
        <dbReference type="SAM" id="Phobius"/>
    </source>
</evidence>
<dbReference type="CDD" id="cd16015">
    <property type="entry name" value="LTA_synthase"/>
    <property type="match status" value="1"/>
</dbReference>
<comment type="pathway">
    <text evidence="2">Cell wall biogenesis; lipoteichoic acid biosynthesis.</text>
</comment>
<sequence length="825" mass="95671">MDKRLKNKINQPLIYNLIIFICSCVIALYFIVRNLIFNVQDVDQIFKTFLSFCTKAGFLSLILLIFLVSLNISWKYFLKLTIGVASYHIFSYLIISTGNLNNENFYIYNFIENQFFQSIGLKLIFIILSLSAIIYFIINRFLKTFLKEWKQLSERYENISLGIILTLLPNTNNKVSTFYQTSVQTFISDNQFFSFFKQTTTIAFLLTILFSIIGILFIHSLRQLRFLNVGFTSAFITSLIFSIVLNFILQAGIKANSDFMGIYYFEGALFYQILFFTLLFLLVFTIVNNYLIGVLIDIVAVIGFGVANYLKFKMRSEPLLITDFAWLKDLKLVFSFLDLKYIIYSLILIVLPILVFFLFRKRFFNIKVFKNIFFRVGVLFSILLTFYTLTLIFKNEIKGKIQDNIPVVSKLNNKLDIAYMGHLTNARYKSVAYVWTKQISKPIMEKPDNYSKNEVQRIVKKYTRRAAEINSTRDNNLSDQTVIFVLSESFSDPDRIPGVTISKEILPNITNYQNQYTSGIMRSDGYGGGTANMELQSLLGLPYHNLSSAVSVMNTEMVPKMKYLPSISNFYENSNKIAIHLGDSHTYSRKDVYNRLGFEKFIASEGTDFQPSVSQKIGLYPSDESTYQNVLDNLDPNRSQFFSVITFQNHVPWSQGEPADITATGKNFSTEQLNSLNSYVKLIYATDQQTKIFFDKLNNIDKNITVVFYGDHLPSFYPDKIFKENPNLKFETDFFIWNNYKVEKESISKINSSDFSALLLKDTNSKVTPYYALLTDVLEKNNTDKNINDQKVNEINNDLKIIQYDLISRQHYLDDFNNFFMLNNK</sequence>
<dbReference type="HOGENOM" id="CLU_014385_0_1_9"/>
<keyword evidence="3" id="KW-1003">Cell membrane</keyword>
<feature type="transmembrane region" description="Helical" evidence="7">
    <location>
        <begin position="341"/>
        <end position="360"/>
    </location>
</feature>
<dbReference type="PANTHER" id="PTHR47371:SF3">
    <property type="entry name" value="PHOSPHOGLYCEROL TRANSFERASE I"/>
    <property type="match status" value="1"/>
</dbReference>